<dbReference type="InterPro" id="IPR036638">
    <property type="entry name" value="HLH_DNA-bd_sf"/>
</dbReference>
<dbReference type="InterPro" id="IPR045843">
    <property type="entry name" value="IND-like"/>
</dbReference>
<dbReference type="Proteomes" id="UP000583929">
    <property type="component" value="Unassembled WGS sequence"/>
</dbReference>
<dbReference type="SMART" id="SM00353">
    <property type="entry name" value="HLH"/>
    <property type="match status" value="1"/>
</dbReference>
<dbReference type="OMA" id="HCTCGCK"/>
<dbReference type="FunFam" id="4.10.280.10:FF:000021">
    <property type="entry name" value="Transcription factor bHLH130 family"/>
    <property type="match status" value="1"/>
</dbReference>
<dbReference type="InterPro" id="IPR045239">
    <property type="entry name" value="bHLH95_bHLH"/>
</dbReference>
<evidence type="ECO:0000256" key="4">
    <source>
        <dbReference type="ARBA" id="ARBA00023163"/>
    </source>
</evidence>
<dbReference type="EMBL" id="JAATIQ010000395">
    <property type="protein sequence ID" value="KAF4357899.1"/>
    <property type="molecule type" value="Genomic_DNA"/>
</dbReference>
<dbReference type="PANTHER" id="PTHR16223">
    <property type="entry name" value="TRANSCRIPTION FACTOR BHLH83-RELATED"/>
    <property type="match status" value="1"/>
</dbReference>
<comment type="caution">
    <text evidence="9">The sequence shown here is derived from an EMBL/GenBank/DDBJ whole genome shotgun (WGS) entry which is preliminary data.</text>
</comment>
<keyword evidence="3" id="KW-0238">DNA-binding</keyword>
<dbReference type="GO" id="GO:0000981">
    <property type="term" value="F:DNA-binding transcription factor activity, RNA polymerase II-specific"/>
    <property type="evidence" value="ECO:0007669"/>
    <property type="project" value="TreeGrafter"/>
</dbReference>
<dbReference type="InterPro" id="IPR011598">
    <property type="entry name" value="bHLH_dom"/>
</dbReference>
<dbReference type="GO" id="GO:0000978">
    <property type="term" value="F:RNA polymerase II cis-regulatory region sequence-specific DNA binding"/>
    <property type="evidence" value="ECO:0007669"/>
    <property type="project" value="TreeGrafter"/>
</dbReference>
<sequence>MYTSNSSSSSQKPTGQPPTGLTRYGSAPGSLLATAMDSVIGPDREFNTLRSPLGGHYFSGDSSSITSDSSCKVNSSLHRSHGLNEIAARIGSSSSSSSSSASVSASASPSSSLVRQRSSPAGFFSHLSNVVTDKNGFSVTRGSGGYGSQQGGTNCGPGVSRLKSQLSFTRQDCLSQISEVSENVIDGMSSENGHHNASHSFATSFGMDSWDNNTNSIVFSAPQSKRAKNMDGDLYNCLNVLDTQFSLPQTTLEMAAVEKLLHIPEDSVPCKIRAKRGCATHPRSIAERERRTRISGKLKKLQDLVPNMDKQTSYADMLDLAVQHIKGLQNQVKKLHTELENCTCGCKQNT</sequence>
<keyword evidence="5" id="KW-0539">Nucleus</keyword>
<accession>A0A7J6GU05</accession>
<evidence type="ECO:0000259" key="7">
    <source>
        <dbReference type="PROSITE" id="PS50888"/>
    </source>
</evidence>
<accession>A0A803Q609</accession>
<evidence type="ECO:0000256" key="6">
    <source>
        <dbReference type="SAM" id="MobiDB-lite"/>
    </source>
</evidence>
<feature type="region of interest" description="Disordered" evidence="6">
    <location>
        <begin position="93"/>
        <end position="115"/>
    </location>
</feature>
<dbReference type="GO" id="GO:0046983">
    <property type="term" value="F:protein dimerization activity"/>
    <property type="evidence" value="ECO:0007669"/>
    <property type="project" value="InterPro"/>
</dbReference>
<feature type="domain" description="BHLH" evidence="7">
    <location>
        <begin position="278"/>
        <end position="328"/>
    </location>
</feature>
<feature type="region of interest" description="Disordered" evidence="6">
    <location>
        <begin position="1"/>
        <end position="28"/>
    </location>
</feature>
<dbReference type="EMBL" id="JAATIQ010000082">
    <property type="protein sequence ID" value="KAF4386385.1"/>
    <property type="molecule type" value="Genomic_DNA"/>
</dbReference>
<evidence type="ECO:0000256" key="1">
    <source>
        <dbReference type="ARBA" id="ARBA00004123"/>
    </source>
</evidence>
<evidence type="ECO:0000256" key="2">
    <source>
        <dbReference type="ARBA" id="ARBA00023015"/>
    </source>
</evidence>
<comment type="subcellular location">
    <subcellularLocation>
        <location evidence="1">Nucleus</location>
    </subcellularLocation>
</comment>
<keyword evidence="2" id="KW-0805">Transcription regulation</keyword>
<evidence type="ECO:0000313" key="9">
    <source>
        <dbReference type="EMBL" id="KAF4386385.1"/>
    </source>
</evidence>
<gene>
    <name evidence="9" type="ORF">G4B88_020205</name>
    <name evidence="8" type="ORF">G4B88_027783</name>
</gene>
<name>A0A7J6GU05_CANSA</name>
<dbReference type="CDD" id="cd11393">
    <property type="entry name" value="bHLH_AtbHLH_like"/>
    <property type="match status" value="1"/>
</dbReference>
<evidence type="ECO:0000256" key="3">
    <source>
        <dbReference type="ARBA" id="ARBA00023125"/>
    </source>
</evidence>
<dbReference type="OrthoDB" id="2019494at2759"/>
<organism evidence="9 10">
    <name type="scientific">Cannabis sativa</name>
    <name type="common">Hemp</name>
    <name type="synonym">Marijuana</name>
    <dbReference type="NCBI Taxonomy" id="3483"/>
    <lineage>
        <taxon>Eukaryota</taxon>
        <taxon>Viridiplantae</taxon>
        <taxon>Streptophyta</taxon>
        <taxon>Embryophyta</taxon>
        <taxon>Tracheophyta</taxon>
        <taxon>Spermatophyta</taxon>
        <taxon>Magnoliopsida</taxon>
        <taxon>eudicotyledons</taxon>
        <taxon>Gunneridae</taxon>
        <taxon>Pentapetalae</taxon>
        <taxon>rosids</taxon>
        <taxon>fabids</taxon>
        <taxon>Rosales</taxon>
        <taxon>Cannabaceae</taxon>
        <taxon>Cannabis</taxon>
    </lineage>
</organism>
<dbReference type="SUPFAM" id="SSF47459">
    <property type="entry name" value="HLH, helix-loop-helix DNA-binding domain"/>
    <property type="match status" value="1"/>
</dbReference>
<dbReference type="PANTHER" id="PTHR16223:SF177">
    <property type="entry name" value="TRANSCRIPTION FACTOR BHLH129"/>
    <property type="match status" value="1"/>
</dbReference>
<proteinExistence type="predicted"/>
<feature type="compositionally biased region" description="Low complexity" evidence="6">
    <location>
        <begin position="1"/>
        <end position="10"/>
    </location>
</feature>
<keyword evidence="10" id="KW-1185">Reference proteome</keyword>
<dbReference type="GO" id="GO:0005634">
    <property type="term" value="C:nucleus"/>
    <property type="evidence" value="ECO:0007669"/>
    <property type="project" value="UniProtKB-SubCell"/>
</dbReference>
<dbReference type="PROSITE" id="PS50888">
    <property type="entry name" value="BHLH"/>
    <property type="match status" value="1"/>
</dbReference>
<dbReference type="Pfam" id="PF00010">
    <property type="entry name" value="HLH"/>
    <property type="match status" value="1"/>
</dbReference>
<keyword evidence="4" id="KW-0804">Transcription</keyword>
<evidence type="ECO:0000313" key="8">
    <source>
        <dbReference type="EMBL" id="KAF4357899.1"/>
    </source>
</evidence>
<dbReference type="AlphaFoldDB" id="A0A7J6GU05"/>
<dbReference type="Gene3D" id="4.10.280.10">
    <property type="entry name" value="Helix-loop-helix DNA-binding domain"/>
    <property type="match status" value="1"/>
</dbReference>
<evidence type="ECO:0000313" key="10">
    <source>
        <dbReference type="Proteomes" id="UP000583929"/>
    </source>
</evidence>
<reference evidence="9 10" key="1">
    <citation type="journal article" date="2020" name="bioRxiv">
        <title>Sequence and annotation of 42 cannabis genomes reveals extensive copy number variation in cannabinoid synthesis and pathogen resistance genes.</title>
        <authorList>
            <person name="Mckernan K.J."/>
            <person name="Helbert Y."/>
            <person name="Kane L.T."/>
            <person name="Ebling H."/>
            <person name="Zhang L."/>
            <person name="Liu B."/>
            <person name="Eaton Z."/>
            <person name="Mclaughlin S."/>
            <person name="Kingan S."/>
            <person name="Baybayan P."/>
            <person name="Concepcion G."/>
            <person name="Jordan M."/>
            <person name="Riva A."/>
            <person name="Barbazuk W."/>
            <person name="Harkins T."/>
        </authorList>
    </citation>
    <scope>NUCLEOTIDE SEQUENCE [LARGE SCALE GENOMIC DNA]</scope>
    <source>
        <strain evidence="10">cv. Jamaican Lion 4</strain>
        <strain evidence="9">Father</strain>
        <tissue evidence="9">Leaf</tissue>
    </source>
</reference>
<protein>
    <recommendedName>
        <fullName evidence="7">BHLH domain-containing protein</fullName>
    </recommendedName>
</protein>
<evidence type="ECO:0000256" key="5">
    <source>
        <dbReference type="ARBA" id="ARBA00023242"/>
    </source>
</evidence>